<keyword evidence="3" id="KW-1185">Reference proteome</keyword>
<protein>
    <recommendedName>
        <fullName evidence="4">DUF2268 domain-containing protein</fullName>
    </recommendedName>
</protein>
<evidence type="ECO:0008006" key="4">
    <source>
        <dbReference type="Google" id="ProtNLM"/>
    </source>
</evidence>
<gene>
    <name evidence="2" type="ORF">J5837_07315</name>
</gene>
<reference evidence="2" key="1">
    <citation type="journal article" date="2016" name="Int. J. Syst. Evol. Microbiol.">
        <title>Pseudoxanthomonas helianthi sp. nov., isolated from roots of Jerusalem artichoke (Helianthus tuberosus).</title>
        <authorList>
            <person name="Kittiwongwattana C."/>
            <person name="Thawai C."/>
        </authorList>
    </citation>
    <scope>NUCLEOTIDE SEQUENCE</scope>
    <source>
        <strain evidence="2">110414</strain>
    </source>
</reference>
<name>A0A940X1L4_9GAMM</name>
<dbReference type="Proteomes" id="UP000673447">
    <property type="component" value="Unassembled WGS sequence"/>
</dbReference>
<organism evidence="2 3">
    <name type="scientific">Pseudoxanthomonas helianthi</name>
    <dbReference type="NCBI Taxonomy" id="1453541"/>
    <lineage>
        <taxon>Bacteria</taxon>
        <taxon>Pseudomonadati</taxon>
        <taxon>Pseudomonadota</taxon>
        <taxon>Gammaproteobacteria</taxon>
        <taxon>Lysobacterales</taxon>
        <taxon>Lysobacteraceae</taxon>
        <taxon>Pseudoxanthomonas</taxon>
    </lineage>
</organism>
<evidence type="ECO:0000256" key="1">
    <source>
        <dbReference type="SAM" id="SignalP"/>
    </source>
</evidence>
<comment type="caution">
    <text evidence="2">The sequence shown here is derived from an EMBL/GenBank/DDBJ whole genome shotgun (WGS) entry which is preliminary data.</text>
</comment>
<evidence type="ECO:0000313" key="3">
    <source>
        <dbReference type="Proteomes" id="UP000673447"/>
    </source>
</evidence>
<dbReference type="AlphaFoldDB" id="A0A940X1L4"/>
<keyword evidence="1" id="KW-0732">Signal</keyword>
<feature type="signal peptide" evidence="1">
    <location>
        <begin position="1"/>
        <end position="26"/>
    </location>
</feature>
<dbReference type="RefSeq" id="WP_210536012.1">
    <property type="nucleotide sequence ID" value="NZ_JAGKTC010000001.1"/>
</dbReference>
<proteinExistence type="predicted"/>
<sequence>MELRMRRAALVCLALASAILPLQVRAATDPIRSEDARRFARLIDAGDGLPDADVLRRQYLEQASPTLQKYLPEYIIDAGKLADAIRADPQRYVSAARDCLPMLERMGDEVLAVDARYAAFMPEAQPAEVVLLFGAGNSTGTVVGRRVVLALEKVCDGANDEAALRERLRGLVAHEWVHTGQPDPTDADRRDLLAWALREGAASFLAATVLGQDASASDHAWAMQRESALWRQFQADRATMRAHWPLDAAEPDAEAVAAGTRWFWNSASADGRPADLGYWVGQRIAAVWYSRQGDKGEAMRRLIAMASPDDIVRESGYSP</sequence>
<dbReference type="EMBL" id="JAGKTC010000001">
    <property type="protein sequence ID" value="MBP3984234.1"/>
    <property type="molecule type" value="Genomic_DNA"/>
</dbReference>
<reference evidence="2" key="2">
    <citation type="submission" date="2021-03" db="EMBL/GenBank/DDBJ databases">
        <authorList>
            <person name="Cao W."/>
        </authorList>
    </citation>
    <scope>NUCLEOTIDE SEQUENCE</scope>
    <source>
        <strain evidence="2">110414</strain>
    </source>
</reference>
<accession>A0A940X1L4</accession>
<feature type="chain" id="PRO_5037621057" description="DUF2268 domain-containing protein" evidence="1">
    <location>
        <begin position="27"/>
        <end position="319"/>
    </location>
</feature>
<evidence type="ECO:0000313" key="2">
    <source>
        <dbReference type="EMBL" id="MBP3984234.1"/>
    </source>
</evidence>